<evidence type="ECO:0000256" key="2">
    <source>
        <dbReference type="ARBA" id="ARBA00022485"/>
    </source>
</evidence>
<keyword evidence="2 12" id="KW-0004">4Fe-4S</keyword>
<protein>
    <recommendedName>
        <fullName evidence="12">NADH-quinone oxidoreductase subunit I</fullName>
        <ecNumber evidence="12">7.1.1.-</ecNumber>
    </recommendedName>
    <alternativeName>
        <fullName evidence="12">NADH dehydrogenase I subunit I</fullName>
    </alternativeName>
    <alternativeName>
        <fullName evidence="12">NDH-1 subunit I</fullName>
    </alternativeName>
</protein>
<dbReference type="InterPro" id="IPR017896">
    <property type="entry name" value="4Fe4S_Fe-S-bd"/>
</dbReference>
<dbReference type="GO" id="GO:0005886">
    <property type="term" value="C:plasma membrane"/>
    <property type="evidence" value="ECO:0007669"/>
    <property type="project" value="UniProtKB-SubCell"/>
</dbReference>
<evidence type="ECO:0000256" key="12">
    <source>
        <dbReference type="HAMAP-Rule" id="MF_01351"/>
    </source>
</evidence>
<keyword evidence="9 12" id="KW-0520">NAD</keyword>
<evidence type="ECO:0000256" key="3">
    <source>
        <dbReference type="ARBA" id="ARBA00022719"/>
    </source>
</evidence>
<dbReference type="SUPFAM" id="SSF54862">
    <property type="entry name" value="4Fe-4S ferredoxins"/>
    <property type="match status" value="1"/>
</dbReference>
<comment type="cofactor">
    <cofactor evidence="12">
        <name>[4Fe-4S] cluster</name>
        <dbReference type="ChEBI" id="CHEBI:49883"/>
    </cofactor>
    <text evidence="12">Binds 2 [4Fe-4S] clusters per subunit.</text>
</comment>
<dbReference type="EMBL" id="FUXM01000002">
    <property type="protein sequence ID" value="SJZ55243.1"/>
    <property type="molecule type" value="Genomic_DNA"/>
</dbReference>
<dbReference type="InterPro" id="IPR017900">
    <property type="entry name" value="4Fe4S_Fe_S_CS"/>
</dbReference>
<evidence type="ECO:0000256" key="11">
    <source>
        <dbReference type="ARBA" id="ARBA00023136"/>
    </source>
</evidence>
<dbReference type="OrthoDB" id="9803192at2"/>
<feature type="binding site" evidence="12">
    <location>
        <position position="97"/>
    </location>
    <ligand>
        <name>[4Fe-4S] cluster</name>
        <dbReference type="ChEBI" id="CHEBI:49883"/>
        <label>2</label>
    </ligand>
</feature>
<proteinExistence type="inferred from homology"/>
<evidence type="ECO:0000256" key="7">
    <source>
        <dbReference type="ARBA" id="ARBA00023004"/>
    </source>
</evidence>
<feature type="binding site" evidence="12">
    <location>
        <position position="91"/>
    </location>
    <ligand>
        <name>[4Fe-4S] cluster</name>
        <dbReference type="ChEBI" id="CHEBI:49883"/>
        <label>2</label>
    </ligand>
</feature>
<feature type="domain" description="4Fe-4S ferredoxin-type" evidence="13">
    <location>
        <begin position="43"/>
        <end position="72"/>
    </location>
</feature>
<dbReference type="InterPro" id="IPR010226">
    <property type="entry name" value="NADH_quinone_OxRdtase_chainI"/>
</dbReference>
<sequence>MFGKGIMTGMGVTLKHFLKHFRGGAVTELYPDVMPQLAPRFHGDFYLDVPKCISCGLCANACPNHVISVKSEKDENNKRKLVGYTMMVERCLFCGFCVEACPTNALRWTQNFELAAYSREDVNRDMYAEYFSKNGGNPEQTGNKG</sequence>
<dbReference type="PANTHER" id="PTHR10849:SF24">
    <property type="entry name" value="NADH-QUINONE OXIDOREDUCTASE SUBUNIT I 2"/>
    <property type="match status" value="1"/>
</dbReference>
<feature type="binding site" evidence="12">
    <location>
        <position position="101"/>
    </location>
    <ligand>
        <name>[4Fe-4S] cluster</name>
        <dbReference type="ChEBI" id="CHEBI:49883"/>
        <label>1</label>
    </ligand>
</feature>
<gene>
    <name evidence="12" type="primary">nuoI</name>
    <name evidence="14" type="ORF">SAMN02745885_00195</name>
</gene>
<keyword evidence="5" id="KW-0677">Repeat</keyword>
<dbReference type="AlphaFoldDB" id="A0A1T4LKH9"/>
<dbReference type="GO" id="GO:0050136">
    <property type="term" value="F:NADH dehydrogenase (quinone) (non-electrogenic) activity"/>
    <property type="evidence" value="ECO:0007669"/>
    <property type="project" value="UniProtKB-UniRule"/>
</dbReference>
<comment type="catalytic activity">
    <reaction evidence="12">
        <text>a quinone + NADH + 5 H(+)(in) = a quinol + NAD(+) + 4 H(+)(out)</text>
        <dbReference type="Rhea" id="RHEA:57888"/>
        <dbReference type="ChEBI" id="CHEBI:15378"/>
        <dbReference type="ChEBI" id="CHEBI:24646"/>
        <dbReference type="ChEBI" id="CHEBI:57540"/>
        <dbReference type="ChEBI" id="CHEBI:57945"/>
        <dbReference type="ChEBI" id="CHEBI:132124"/>
    </reaction>
</comment>
<name>A0A1T4LKH9_9FIRM</name>
<dbReference type="PROSITE" id="PS51379">
    <property type="entry name" value="4FE4S_FER_2"/>
    <property type="match status" value="2"/>
</dbReference>
<comment type="similarity">
    <text evidence="12">Belongs to the complex I 23 kDa subunit family.</text>
</comment>
<feature type="binding site" evidence="12">
    <location>
        <position position="55"/>
    </location>
    <ligand>
        <name>[4Fe-4S] cluster</name>
        <dbReference type="ChEBI" id="CHEBI:49883"/>
        <label>1</label>
    </ligand>
</feature>
<feature type="domain" description="4Fe-4S ferredoxin-type" evidence="13">
    <location>
        <begin position="82"/>
        <end position="111"/>
    </location>
</feature>
<keyword evidence="1 12" id="KW-1003">Cell membrane</keyword>
<accession>A0A1T4LKH9</accession>
<keyword evidence="7 12" id="KW-0408">Iron</keyword>
<keyword evidence="11 12" id="KW-0472">Membrane</keyword>
<dbReference type="GO" id="GO:0048038">
    <property type="term" value="F:quinone binding"/>
    <property type="evidence" value="ECO:0007669"/>
    <property type="project" value="UniProtKB-KW"/>
</dbReference>
<comment type="function">
    <text evidence="12">NDH-1 shuttles electrons from NADH, via FMN and iron-sulfur (Fe-S) centers, to quinones in the respiratory chain. The immediate electron acceptor for the enzyme in this species is believed to be ubiquinone. Couples the redox reaction to proton translocation (for every two electrons transferred, four hydrogen ions are translocated across the cytoplasmic membrane), and thus conserves the redox energy in a proton gradient.</text>
</comment>
<keyword evidence="15" id="KW-1185">Reference proteome</keyword>
<evidence type="ECO:0000259" key="13">
    <source>
        <dbReference type="PROSITE" id="PS51379"/>
    </source>
</evidence>
<feature type="binding site" evidence="12">
    <location>
        <position position="52"/>
    </location>
    <ligand>
        <name>[4Fe-4S] cluster</name>
        <dbReference type="ChEBI" id="CHEBI:49883"/>
        <label>1</label>
    </ligand>
</feature>
<dbReference type="PROSITE" id="PS00198">
    <property type="entry name" value="4FE4S_FER_1"/>
    <property type="match status" value="1"/>
</dbReference>
<evidence type="ECO:0000256" key="4">
    <source>
        <dbReference type="ARBA" id="ARBA00022723"/>
    </source>
</evidence>
<keyword evidence="6 12" id="KW-1278">Translocase</keyword>
<evidence type="ECO:0000256" key="5">
    <source>
        <dbReference type="ARBA" id="ARBA00022737"/>
    </source>
</evidence>
<dbReference type="HAMAP" id="MF_01351">
    <property type="entry name" value="NDH1_NuoI"/>
    <property type="match status" value="1"/>
</dbReference>
<keyword evidence="4 12" id="KW-0479">Metal-binding</keyword>
<keyword evidence="8 12" id="KW-0411">Iron-sulfur</keyword>
<dbReference type="Gene3D" id="3.30.70.3270">
    <property type="match status" value="1"/>
</dbReference>
<keyword evidence="3 12" id="KW-0874">Quinone</keyword>
<feature type="binding site" evidence="12">
    <location>
        <position position="58"/>
    </location>
    <ligand>
        <name>[4Fe-4S] cluster</name>
        <dbReference type="ChEBI" id="CHEBI:49883"/>
        <label>1</label>
    </ligand>
</feature>
<evidence type="ECO:0000313" key="14">
    <source>
        <dbReference type="EMBL" id="SJZ55243.1"/>
    </source>
</evidence>
<feature type="binding site" evidence="12">
    <location>
        <position position="62"/>
    </location>
    <ligand>
        <name>[4Fe-4S] cluster</name>
        <dbReference type="ChEBI" id="CHEBI:49883"/>
        <label>2</label>
    </ligand>
</feature>
<dbReference type="PANTHER" id="PTHR10849">
    <property type="entry name" value="NADH DEHYDROGENASE UBIQUINONE IRON-SULFUR PROTEIN 8, MITOCHONDRIAL"/>
    <property type="match status" value="1"/>
</dbReference>
<comment type="subcellular location">
    <subcellularLocation>
        <location evidence="12">Cell membrane</location>
        <topology evidence="12">Peripheral membrane protein</topology>
    </subcellularLocation>
</comment>
<dbReference type="RefSeq" id="WP_078664355.1">
    <property type="nucleotide sequence ID" value="NZ_FUXM01000002.1"/>
</dbReference>
<evidence type="ECO:0000256" key="9">
    <source>
        <dbReference type="ARBA" id="ARBA00023027"/>
    </source>
</evidence>
<evidence type="ECO:0000256" key="8">
    <source>
        <dbReference type="ARBA" id="ARBA00023014"/>
    </source>
</evidence>
<dbReference type="EC" id="7.1.1.-" evidence="12"/>
<dbReference type="GO" id="GO:0005506">
    <property type="term" value="F:iron ion binding"/>
    <property type="evidence" value="ECO:0007669"/>
    <property type="project" value="UniProtKB-UniRule"/>
</dbReference>
<comment type="subunit">
    <text evidence="12">NDH-1 is composed of 14 different subunits. Subunits NuoA, H, J, K, L, M, N constitute the membrane sector of the complex.</text>
</comment>
<evidence type="ECO:0000256" key="10">
    <source>
        <dbReference type="ARBA" id="ARBA00023075"/>
    </source>
</evidence>
<feature type="binding site" evidence="12">
    <location>
        <position position="94"/>
    </location>
    <ligand>
        <name>[4Fe-4S] cluster</name>
        <dbReference type="ChEBI" id="CHEBI:49883"/>
        <label>2</label>
    </ligand>
</feature>
<reference evidence="15" key="1">
    <citation type="submission" date="2017-02" db="EMBL/GenBank/DDBJ databases">
        <authorList>
            <person name="Varghese N."/>
            <person name="Submissions S."/>
        </authorList>
    </citation>
    <scope>NUCLEOTIDE SEQUENCE [LARGE SCALE GENOMIC DNA]</scope>
    <source>
        <strain evidence="15">DSM 16521</strain>
    </source>
</reference>
<dbReference type="GO" id="GO:0051539">
    <property type="term" value="F:4 iron, 4 sulfur cluster binding"/>
    <property type="evidence" value="ECO:0007669"/>
    <property type="project" value="UniProtKB-KW"/>
</dbReference>
<evidence type="ECO:0000256" key="6">
    <source>
        <dbReference type="ARBA" id="ARBA00022967"/>
    </source>
</evidence>
<evidence type="ECO:0000256" key="1">
    <source>
        <dbReference type="ARBA" id="ARBA00022475"/>
    </source>
</evidence>
<evidence type="ECO:0000313" key="15">
    <source>
        <dbReference type="Proteomes" id="UP000189933"/>
    </source>
</evidence>
<organism evidence="14 15">
    <name type="scientific">Carboxydocella sporoproducens DSM 16521</name>
    <dbReference type="NCBI Taxonomy" id="1121270"/>
    <lineage>
        <taxon>Bacteria</taxon>
        <taxon>Bacillati</taxon>
        <taxon>Bacillota</taxon>
        <taxon>Clostridia</taxon>
        <taxon>Eubacteriales</taxon>
        <taxon>Clostridiales Family XVI. Incertae Sedis</taxon>
        <taxon>Carboxydocella</taxon>
    </lineage>
</organism>
<dbReference type="Pfam" id="PF12838">
    <property type="entry name" value="Fer4_7"/>
    <property type="match status" value="1"/>
</dbReference>
<dbReference type="Proteomes" id="UP000189933">
    <property type="component" value="Unassembled WGS sequence"/>
</dbReference>
<keyword evidence="10 12" id="KW-0830">Ubiquinone</keyword>